<comment type="cofactor">
    <cofactor evidence="1">
        <name>[4Fe-4S] cluster</name>
        <dbReference type="ChEBI" id="CHEBI:49883"/>
    </cofactor>
</comment>
<evidence type="ECO:0000256" key="5">
    <source>
        <dbReference type="ARBA" id="ARBA00023004"/>
    </source>
</evidence>
<evidence type="ECO:0000259" key="7">
    <source>
        <dbReference type="PROSITE" id="PS51918"/>
    </source>
</evidence>
<evidence type="ECO:0000256" key="6">
    <source>
        <dbReference type="ARBA" id="ARBA00023014"/>
    </source>
</evidence>
<evidence type="ECO:0000256" key="3">
    <source>
        <dbReference type="ARBA" id="ARBA00022691"/>
    </source>
</evidence>
<dbReference type="InterPro" id="IPR006638">
    <property type="entry name" value="Elp3/MiaA/NifB-like_rSAM"/>
</dbReference>
<protein>
    <submittedName>
        <fullName evidence="8">TIGR01212 family radical SAM protein</fullName>
    </submittedName>
</protein>
<proteinExistence type="predicted"/>
<dbReference type="InterPro" id="IPR007197">
    <property type="entry name" value="rSAM"/>
</dbReference>
<evidence type="ECO:0000256" key="4">
    <source>
        <dbReference type="ARBA" id="ARBA00022723"/>
    </source>
</evidence>
<comment type="caution">
    <text evidence="8">The sequence shown here is derived from an EMBL/GenBank/DDBJ whole genome shotgun (WGS) entry which is preliminary data.</text>
</comment>
<dbReference type="PROSITE" id="PS51918">
    <property type="entry name" value="RADICAL_SAM"/>
    <property type="match status" value="1"/>
</dbReference>
<accession>A0ABT3NB92</accession>
<keyword evidence="4" id="KW-0479">Metal-binding</keyword>
<evidence type="ECO:0000313" key="9">
    <source>
        <dbReference type="Proteomes" id="UP001209681"/>
    </source>
</evidence>
<evidence type="ECO:0000313" key="8">
    <source>
        <dbReference type="EMBL" id="MCW7754728.1"/>
    </source>
</evidence>
<dbReference type="Proteomes" id="UP001209681">
    <property type="component" value="Unassembled WGS sequence"/>
</dbReference>
<keyword evidence="2" id="KW-0004">4Fe-4S</keyword>
<dbReference type="SFLD" id="SFLDG01091">
    <property type="entry name" value="uncharacterized_CHP01210-like"/>
    <property type="match status" value="1"/>
</dbReference>
<dbReference type="CDD" id="cd00945">
    <property type="entry name" value="Aldolase_Class_I"/>
    <property type="match status" value="1"/>
</dbReference>
<evidence type="ECO:0000256" key="2">
    <source>
        <dbReference type="ARBA" id="ARBA00022485"/>
    </source>
</evidence>
<sequence length="310" mass="34750">MRQNHARFYDLNTFLRKHFGERVQKISVDAGMTCPNRDGLLGTGGCIYCNPRGSGTGASGIGKSVTEQILEGKRNMGRRYKARKFMAYFQSYTNTYAPLERLKEIWDEALAVDGVVGLAIGTRPDCINGEILDLLESYVKKGVLVWVEYGLQSVHDTTLGFIGRGHDFACFERAVSLTRGRGIHICVHVILGLPGEGPEAMVKTAEVLARMGLDGVKIHLLYVVRGTPLEELYSRGRYVCMEEDAYVAAVCDFLERLPPKMVIQRLTGDPHEEELVAPLWAMEKERVRNRILQLLEMRGTVQGSRFHGEQ</sequence>
<reference evidence="8 9" key="1">
    <citation type="submission" date="2022-11" db="EMBL/GenBank/DDBJ databases">
        <title>Desulfobotulus tamanensis H1 sp. nov. - anaerobic, alkaliphilic, sulphate reducing bacterium isolated from terrestrial mud volcano.</title>
        <authorList>
            <person name="Frolova A."/>
            <person name="Merkel A.Y."/>
            <person name="Slobodkin A.I."/>
        </authorList>
    </citation>
    <scope>NUCLEOTIDE SEQUENCE [LARGE SCALE GENOMIC DNA]</scope>
    <source>
        <strain evidence="8 9">H1</strain>
    </source>
</reference>
<dbReference type="PANTHER" id="PTHR11135">
    <property type="entry name" value="HISTONE ACETYLTRANSFERASE-RELATED"/>
    <property type="match status" value="1"/>
</dbReference>
<dbReference type="InterPro" id="IPR058240">
    <property type="entry name" value="rSAM_sf"/>
</dbReference>
<dbReference type="SFLD" id="SFLDS00029">
    <property type="entry name" value="Radical_SAM"/>
    <property type="match status" value="1"/>
</dbReference>
<dbReference type="EMBL" id="JAPFPW010000015">
    <property type="protein sequence ID" value="MCW7754728.1"/>
    <property type="molecule type" value="Genomic_DNA"/>
</dbReference>
<dbReference type="SMART" id="SM00729">
    <property type="entry name" value="Elp3"/>
    <property type="match status" value="1"/>
</dbReference>
<dbReference type="Pfam" id="PF16199">
    <property type="entry name" value="Radical_SAM_C"/>
    <property type="match status" value="1"/>
</dbReference>
<feature type="domain" description="Radical SAM core" evidence="7">
    <location>
        <begin position="18"/>
        <end position="269"/>
    </location>
</feature>
<keyword evidence="6" id="KW-0411">Iron-sulfur</keyword>
<dbReference type="InterPro" id="IPR039661">
    <property type="entry name" value="ELP3"/>
</dbReference>
<dbReference type="Pfam" id="PF04055">
    <property type="entry name" value="Radical_SAM"/>
    <property type="match status" value="1"/>
</dbReference>
<dbReference type="RefSeq" id="WP_265425642.1">
    <property type="nucleotide sequence ID" value="NZ_JAPFPW010000015.1"/>
</dbReference>
<dbReference type="InterPro" id="IPR023404">
    <property type="entry name" value="rSAM_horseshoe"/>
</dbReference>
<name>A0ABT3NB92_9BACT</name>
<dbReference type="SFLD" id="SFLDG01086">
    <property type="entry name" value="elongater_protein-like"/>
    <property type="match status" value="1"/>
</dbReference>
<keyword evidence="3" id="KW-0949">S-adenosyl-L-methionine</keyword>
<dbReference type="InterPro" id="IPR032432">
    <property type="entry name" value="Radical_SAM_C"/>
</dbReference>
<dbReference type="InterPro" id="IPR005911">
    <property type="entry name" value="YhcC-like"/>
</dbReference>
<keyword evidence="5" id="KW-0408">Iron</keyword>
<evidence type="ECO:0000256" key="1">
    <source>
        <dbReference type="ARBA" id="ARBA00001966"/>
    </source>
</evidence>
<dbReference type="NCBIfam" id="TIGR01212">
    <property type="entry name" value="TIGR01212 family radical SAM protein"/>
    <property type="match status" value="1"/>
</dbReference>
<gene>
    <name evidence="8" type="ORF">OOT00_12125</name>
</gene>
<keyword evidence="9" id="KW-1185">Reference proteome</keyword>
<organism evidence="8 9">
    <name type="scientific">Desulfobotulus pelophilus</name>
    <dbReference type="NCBI Taxonomy" id="2823377"/>
    <lineage>
        <taxon>Bacteria</taxon>
        <taxon>Pseudomonadati</taxon>
        <taxon>Thermodesulfobacteriota</taxon>
        <taxon>Desulfobacteria</taxon>
        <taxon>Desulfobacterales</taxon>
        <taxon>Desulfobacteraceae</taxon>
        <taxon>Desulfobotulus</taxon>
    </lineage>
</organism>
<dbReference type="SUPFAM" id="SSF102114">
    <property type="entry name" value="Radical SAM enzymes"/>
    <property type="match status" value="1"/>
</dbReference>
<dbReference type="Gene3D" id="3.80.30.20">
    <property type="entry name" value="tm_1862 like domain"/>
    <property type="match status" value="1"/>
</dbReference>
<dbReference type="PANTHER" id="PTHR11135:SF1">
    <property type="entry name" value="PROTEIN YHCC"/>
    <property type="match status" value="1"/>
</dbReference>